<organism evidence="1 2">
    <name type="scientific">Bacillus xiapuensis</name>
    <dbReference type="NCBI Taxonomy" id="2014075"/>
    <lineage>
        <taxon>Bacteria</taxon>
        <taxon>Bacillati</taxon>
        <taxon>Bacillota</taxon>
        <taxon>Bacilli</taxon>
        <taxon>Bacillales</taxon>
        <taxon>Bacillaceae</taxon>
        <taxon>Bacillus</taxon>
    </lineage>
</organism>
<sequence length="77" mass="9025">MAYYQIEEQETTTVYDSVKKVFNIYTTVPKHIRRLELYTQKNGAILEKMTPYFDSEGKTIALQLFLKKLPSASLFNQ</sequence>
<dbReference type="EMBL" id="JARMQG010000097">
    <property type="protein sequence ID" value="MED3562554.1"/>
    <property type="molecule type" value="Genomic_DNA"/>
</dbReference>
<proteinExistence type="predicted"/>
<protein>
    <submittedName>
        <fullName evidence="1">Uncharacterized protein</fullName>
    </submittedName>
</protein>
<dbReference type="Proteomes" id="UP001330749">
    <property type="component" value="Unassembled WGS sequence"/>
</dbReference>
<name>A0ABU6N8L2_9BACI</name>
<evidence type="ECO:0000313" key="1">
    <source>
        <dbReference type="EMBL" id="MED3562554.1"/>
    </source>
</evidence>
<keyword evidence="2" id="KW-1185">Reference proteome</keyword>
<reference evidence="1 2" key="1">
    <citation type="submission" date="2023-03" db="EMBL/GenBank/DDBJ databases">
        <title>Bacillus Genome Sequencing.</title>
        <authorList>
            <person name="Dunlap C."/>
        </authorList>
    </citation>
    <scope>NUCLEOTIDE SEQUENCE [LARGE SCALE GENOMIC DNA]</scope>
    <source>
        <strain evidence="1 2">B-14544</strain>
    </source>
</reference>
<comment type="caution">
    <text evidence="1">The sequence shown here is derived from an EMBL/GenBank/DDBJ whole genome shotgun (WGS) entry which is preliminary data.</text>
</comment>
<accession>A0ABU6N8L2</accession>
<gene>
    <name evidence="1" type="ORF">P4447_08805</name>
</gene>
<evidence type="ECO:0000313" key="2">
    <source>
        <dbReference type="Proteomes" id="UP001330749"/>
    </source>
</evidence>
<dbReference type="RefSeq" id="WP_327967487.1">
    <property type="nucleotide sequence ID" value="NZ_JARMQG010000097.1"/>
</dbReference>